<dbReference type="EMBL" id="ASPP01006036">
    <property type="protein sequence ID" value="ETO29484.1"/>
    <property type="molecule type" value="Genomic_DNA"/>
</dbReference>
<protein>
    <submittedName>
        <fullName evidence="2">Uncharacterized protein</fullName>
    </submittedName>
</protein>
<evidence type="ECO:0000313" key="2">
    <source>
        <dbReference type="EMBL" id="ETO29484.1"/>
    </source>
</evidence>
<name>X6NUM2_RETFI</name>
<organism evidence="2 3">
    <name type="scientific">Reticulomyxa filosa</name>
    <dbReference type="NCBI Taxonomy" id="46433"/>
    <lineage>
        <taxon>Eukaryota</taxon>
        <taxon>Sar</taxon>
        <taxon>Rhizaria</taxon>
        <taxon>Retaria</taxon>
        <taxon>Foraminifera</taxon>
        <taxon>Monothalamids</taxon>
        <taxon>Reticulomyxidae</taxon>
        <taxon>Reticulomyxa</taxon>
    </lineage>
</organism>
<dbReference type="AlphaFoldDB" id="X6NUM2"/>
<sequence length="263" mass="31335">MNAMKQISNLRLENCKLAEELRRLKAQKPCYSDIFGEYDKEIVLLHKKIELLQETNQSLTVKNVNLKHKLLTLTSQMSKQDNMDNIIFDKYDLPAFRVLQKQAKELTTKLKEKEAEMEQLQQQFRHTQIRNRVLMKTSKEFESVSMFSFFFVPTVLCEREAEIKELCLKQAETQALADRLQLQLSGVYRFAKKKYLFCKLRSYCFDWVFVMECLDTKNEKQFLEKQIESLEKELIVARKMCTTINAEIKQNAEVERIVKKWYK</sequence>
<proteinExistence type="predicted"/>
<keyword evidence="1" id="KW-0175">Coiled coil</keyword>
<evidence type="ECO:0000256" key="1">
    <source>
        <dbReference type="SAM" id="Coils"/>
    </source>
</evidence>
<accession>X6NUM2</accession>
<evidence type="ECO:0000313" key="3">
    <source>
        <dbReference type="Proteomes" id="UP000023152"/>
    </source>
</evidence>
<keyword evidence="3" id="KW-1185">Reference proteome</keyword>
<dbReference type="Proteomes" id="UP000023152">
    <property type="component" value="Unassembled WGS sequence"/>
</dbReference>
<gene>
    <name evidence="2" type="ORF">RFI_07636</name>
</gene>
<feature type="coiled-coil region" evidence="1">
    <location>
        <begin position="213"/>
        <end position="240"/>
    </location>
</feature>
<comment type="caution">
    <text evidence="2">The sequence shown here is derived from an EMBL/GenBank/DDBJ whole genome shotgun (WGS) entry which is preliminary data.</text>
</comment>
<feature type="coiled-coil region" evidence="1">
    <location>
        <begin position="96"/>
        <end position="130"/>
    </location>
</feature>
<reference evidence="2 3" key="1">
    <citation type="journal article" date="2013" name="Curr. Biol.">
        <title>The Genome of the Foraminiferan Reticulomyxa filosa.</title>
        <authorList>
            <person name="Glockner G."/>
            <person name="Hulsmann N."/>
            <person name="Schleicher M."/>
            <person name="Noegel A.A."/>
            <person name="Eichinger L."/>
            <person name="Gallinger C."/>
            <person name="Pawlowski J."/>
            <person name="Sierra R."/>
            <person name="Euteneuer U."/>
            <person name="Pillet L."/>
            <person name="Moustafa A."/>
            <person name="Platzer M."/>
            <person name="Groth M."/>
            <person name="Szafranski K."/>
            <person name="Schliwa M."/>
        </authorList>
    </citation>
    <scope>NUCLEOTIDE SEQUENCE [LARGE SCALE GENOMIC DNA]</scope>
</reference>